<reference evidence="1" key="1">
    <citation type="submission" date="2020-05" db="EMBL/GenBank/DDBJ databases">
        <title>Large-scale comparative analyses of tick genomes elucidate their genetic diversity and vector capacities.</title>
        <authorList>
            <person name="Jia N."/>
            <person name="Wang J."/>
            <person name="Shi W."/>
            <person name="Du L."/>
            <person name="Sun Y."/>
            <person name="Zhan W."/>
            <person name="Jiang J."/>
            <person name="Wang Q."/>
            <person name="Zhang B."/>
            <person name="Ji P."/>
            <person name="Sakyi L.B."/>
            <person name="Cui X."/>
            <person name="Yuan T."/>
            <person name="Jiang B."/>
            <person name="Yang W."/>
            <person name="Lam T.T.-Y."/>
            <person name="Chang Q."/>
            <person name="Ding S."/>
            <person name="Wang X."/>
            <person name="Zhu J."/>
            <person name="Ruan X."/>
            <person name="Zhao L."/>
            <person name="Wei J."/>
            <person name="Que T."/>
            <person name="Du C."/>
            <person name="Cheng J."/>
            <person name="Dai P."/>
            <person name="Han X."/>
            <person name="Huang E."/>
            <person name="Gao Y."/>
            <person name="Liu J."/>
            <person name="Shao H."/>
            <person name="Ye R."/>
            <person name="Li L."/>
            <person name="Wei W."/>
            <person name="Wang X."/>
            <person name="Wang C."/>
            <person name="Yang T."/>
            <person name="Huo Q."/>
            <person name="Li W."/>
            <person name="Guo W."/>
            <person name="Chen H."/>
            <person name="Zhou L."/>
            <person name="Ni X."/>
            <person name="Tian J."/>
            <person name="Zhou Y."/>
            <person name="Sheng Y."/>
            <person name="Liu T."/>
            <person name="Pan Y."/>
            <person name="Xia L."/>
            <person name="Li J."/>
            <person name="Zhao F."/>
            <person name="Cao W."/>
        </authorList>
    </citation>
    <scope>NUCLEOTIDE SEQUENCE</scope>
    <source>
        <strain evidence="1">Hyas-2018</strain>
    </source>
</reference>
<proteinExistence type="predicted"/>
<comment type="caution">
    <text evidence="1">The sequence shown here is derived from an EMBL/GenBank/DDBJ whole genome shotgun (WGS) entry which is preliminary data.</text>
</comment>
<evidence type="ECO:0000313" key="1">
    <source>
        <dbReference type="EMBL" id="KAH6934978.1"/>
    </source>
</evidence>
<accession>A0ACB7SJD5</accession>
<keyword evidence="2" id="KW-1185">Reference proteome</keyword>
<gene>
    <name evidence="1" type="ORF">HPB50_002560</name>
</gene>
<protein>
    <submittedName>
        <fullName evidence="1">Uncharacterized protein</fullName>
    </submittedName>
</protein>
<sequence>MDDMARCVLVALESGLQDEEIQIRGGVAIIDLKGFCGRHLVQLTPKFARKDTVPVRIKGIYFINCPPVTETLYGLVKSFLSEKLQKRLRFIGSDLSELCGDIPAEILPKEFGGTPEDFDFKRQENLFLGKADHFERMLNCSYKEN</sequence>
<organism evidence="1 2">
    <name type="scientific">Hyalomma asiaticum</name>
    <name type="common">Tick</name>
    <dbReference type="NCBI Taxonomy" id="266040"/>
    <lineage>
        <taxon>Eukaryota</taxon>
        <taxon>Metazoa</taxon>
        <taxon>Ecdysozoa</taxon>
        <taxon>Arthropoda</taxon>
        <taxon>Chelicerata</taxon>
        <taxon>Arachnida</taxon>
        <taxon>Acari</taxon>
        <taxon>Parasitiformes</taxon>
        <taxon>Ixodida</taxon>
        <taxon>Ixodoidea</taxon>
        <taxon>Ixodidae</taxon>
        <taxon>Hyalomminae</taxon>
        <taxon>Hyalomma</taxon>
    </lineage>
</organism>
<dbReference type="EMBL" id="CM023483">
    <property type="protein sequence ID" value="KAH6934978.1"/>
    <property type="molecule type" value="Genomic_DNA"/>
</dbReference>
<evidence type="ECO:0000313" key="2">
    <source>
        <dbReference type="Proteomes" id="UP000821845"/>
    </source>
</evidence>
<dbReference type="Proteomes" id="UP000821845">
    <property type="component" value="Chromosome 3"/>
</dbReference>
<name>A0ACB7SJD5_HYAAI</name>